<evidence type="ECO:0000313" key="2">
    <source>
        <dbReference type="Proteomes" id="UP000272942"/>
    </source>
</evidence>
<evidence type="ECO:0000313" key="1">
    <source>
        <dbReference type="EMBL" id="VDP90938.1"/>
    </source>
</evidence>
<keyword evidence="2" id="KW-1185">Reference proteome</keyword>
<dbReference type="AlphaFoldDB" id="A0A183B380"/>
<proteinExistence type="predicted"/>
<sequence length="124" mass="13693">MAVEIYRSPSSSHQEDEELLQALRGAARSGHRLLILAIHINGQLLTTDKDIADSFLVSFQKVFCLDSLSNYSTFDRVSDMPDLVTSTPDVKIVLKTLKISKSAVSGNNNNNNKNGIFHEAREAC</sequence>
<dbReference type="WBParaSite" id="ECPE_0001370501-mRNA-1">
    <property type="protein sequence ID" value="ECPE_0001370501-mRNA-1"/>
    <property type="gene ID" value="ECPE_0001370501"/>
</dbReference>
<reference evidence="3" key="1">
    <citation type="submission" date="2016-06" db="UniProtKB">
        <authorList>
            <consortium name="WormBaseParasite"/>
        </authorList>
    </citation>
    <scope>IDENTIFICATION</scope>
</reference>
<reference evidence="1 2" key="2">
    <citation type="submission" date="2018-11" db="EMBL/GenBank/DDBJ databases">
        <authorList>
            <consortium name="Pathogen Informatics"/>
        </authorList>
    </citation>
    <scope>NUCLEOTIDE SEQUENCE [LARGE SCALE GENOMIC DNA]</scope>
    <source>
        <strain evidence="1 2">Egypt</strain>
    </source>
</reference>
<evidence type="ECO:0000313" key="3">
    <source>
        <dbReference type="WBParaSite" id="ECPE_0001370501-mRNA-1"/>
    </source>
</evidence>
<dbReference type="EMBL" id="UZAN01055635">
    <property type="protein sequence ID" value="VDP90938.1"/>
    <property type="molecule type" value="Genomic_DNA"/>
</dbReference>
<accession>A0A183B380</accession>
<protein>
    <submittedName>
        <fullName evidence="3">BLUF domain-containing protein</fullName>
    </submittedName>
</protein>
<dbReference type="Proteomes" id="UP000272942">
    <property type="component" value="Unassembled WGS sequence"/>
</dbReference>
<name>A0A183B380_9TREM</name>
<organism evidence="3">
    <name type="scientific">Echinostoma caproni</name>
    <dbReference type="NCBI Taxonomy" id="27848"/>
    <lineage>
        <taxon>Eukaryota</taxon>
        <taxon>Metazoa</taxon>
        <taxon>Spiralia</taxon>
        <taxon>Lophotrochozoa</taxon>
        <taxon>Platyhelminthes</taxon>
        <taxon>Trematoda</taxon>
        <taxon>Digenea</taxon>
        <taxon>Plagiorchiida</taxon>
        <taxon>Echinostomata</taxon>
        <taxon>Echinostomatoidea</taxon>
        <taxon>Echinostomatidae</taxon>
        <taxon>Echinostoma</taxon>
    </lineage>
</organism>
<gene>
    <name evidence="1" type="ORF">ECPE_LOCUS13666</name>
</gene>